<keyword evidence="1" id="KW-1133">Transmembrane helix</keyword>
<accession>A0A151AN19</accession>
<feature type="transmembrane region" description="Helical" evidence="1">
    <location>
        <begin position="20"/>
        <end position="48"/>
    </location>
</feature>
<reference evidence="2 3" key="1">
    <citation type="submission" date="2016-02" db="EMBL/GenBank/DDBJ databases">
        <title>Genome sequence of Clostridium colicanis DSM 13634.</title>
        <authorList>
            <person name="Poehlein A."/>
            <person name="Daniel R."/>
        </authorList>
    </citation>
    <scope>NUCLEOTIDE SEQUENCE [LARGE SCALE GENOMIC DNA]</scope>
    <source>
        <strain evidence="2 3">DSM 13634</strain>
    </source>
</reference>
<evidence type="ECO:0000313" key="3">
    <source>
        <dbReference type="Proteomes" id="UP000075374"/>
    </source>
</evidence>
<keyword evidence="3" id="KW-1185">Reference proteome</keyword>
<keyword evidence="1" id="KW-0812">Transmembrane</keyword>
<dbReference type="RefSeq" id="WP_061858310.1">
    <property type="nucleotide sequence ID" value="NZ_LTBB01000006.1"/>
</dbReference>
<name>A0A151AN19_9CLOT</name>
<evidence type="ECO:0000313" key="2">
    <source>
        <dbReference type="EMBL" id="KYH29023.1"/>
    </source>
</evidence>
<dbReference type="Proteomes" id="UP000075374">
    <property type="component" value="Unassembled WGS sequence"/>
</dbReference>
<organism evidence="2 3">
    <name type="scientific">Clostridium colicanis DSM 13634</name>
    <dbReference type="NCBI Taxonomy" id="1121305"/>
    <lineage>
        <taxon>Bacteria</taxon>
        <taxon>Bacillati</taxon>
        <taxon>Bacillota</taxon>
        <taxon>Clostridia</taxon>
        <taxon>Eubacteriales</taxon>
        <taxon>Clostridiaceae</taxon>
        <taxon>Clostridium</taxon>
    </lineage>
</organism>
<proteinExistence type="predicted"/>
<dbReference type="STRING" id="1121305.CLCOL_14630"/>
<protein>
    <submittedName>
        <fullName evidence="2">Uncharacterized protein</fullName>
    </submittedName>
</protein>
<gene>
    <name evidence="2" type="ORF">CLCOL_14630</name>
</gene>
<dbReference type="PATRIC" id="fig|1121305.3.peg.1469"/>
<evidence type="ECO:0000256" key="1">
    <source>
        <dbReference type="SAM" id="Phobius"/>
    </source>
</evidence>
<dbReference type="AlphaFoldDB" id="A0A151AN19"/>
<keyword evidence="1" id="KW-0472">Membrane</keyword>
<dbReference type="EMBL" id="LTBB01000006">
    <property type="protein sequence ID" value="KYH29023.1"/>
    <property type="molecule type" value="Genomic_DNA"/>
</dbReference>
<sequence>MEYFNKGYKVKKEMKSILLILGIVFLTLFIVQGLFTLLPLGILAYATYKCVKFIKSKFIKLNKRDNARISPFKIYNKSSKYGYNDEVIDVEYEEIKE</sequence>
<comment type="caution">
    <text evidence="2">The sequence shown here is derived from an EMBL/GenBank/DDBJ whole genome shotgun (WGS) entry which is preliminary data.</text>
</comment>